<evidence type="ECO:0000256" key="5">
    <source>
        <dbReference type="ARBA" id="ARBA00022832"/>
    </source>
</evidence>
<comment type="domain">
    <text evidence="11">The histidine box domains are involved in binding the catalytic metal ions.</text>
</comment>
<dbReference type="EMBL" id="VIIS01000446">
    <property type="protein sequence ID" value="KAF0308976.1"/>
    <property type="molecule type" value="Genomic_DNA"/>
</dbReference>
<feature type="transmembrane region" description="Helical" evidence="12">
    <location>
        <begin position="66"/>
        <end position="83"/>
    </location>
</feature>
<dbReference type="PRINTS" id="PR00075">
    <property type="entry name" value="FACDDSATRASE"/>
</dbReference>
<evidence type="ECO:0000256" key="9">
    <source>
        <dbReference type="ARBA" id="ARBA00023136"/>
    </source>
</evidence>
<reference evidence="13 14" key="1">
    <citation type="submission" date="2019-07" db="EMBL/GenBank/DDBJ databases">
        <title>Draft genome assembly of a fouling barnacle, Amphibalanus amphitrite (Darwin, 1854): The first reference genome for Thecostraca.</title>
        <authorList>
            <person name="Kim W."/>
        </authorList>
    </citation>
    <scope>NUCLEOTIDE SEQUENCE [LARGE SCALE GENOMIC DNA]</scope>
    <source>
        <strain evidence="13">SNU_AA5</strain>
        <tissue evidence="13">Soma without cirri and trophi</tissue>
    </source>
</reference>
<keyword evidence="10 11" id="KW-0275">Fatty acid biosynthesis</keyword>
<keyword evidence="6 12" id="KW-1133">Transmembrane helix</keyword>
<dbReference type="GO" id="GO:0006636">
    <property type="term" value="P:unsaturated fatty acid biosynthetic process"/>
    <property type="evidence" value="ECO:0007669"/>
    <property type="project" value="TreeGrafter"/>
</dbReference>
<evidence type="ECO:0000256" key="1">
    <source>
        <dbReference type="ARBA" id="ARBA00004141"/>
    </source>
</evidence>
<comment type="caution">
    <text evidence="13">The sequence shown here is derived from an EMBL/GenBank/DDBJ whole genome shotgun (WGS) entry which is preliminary data.</text>
</comment>
<evidence type="ECO:0000256" key="10">
    <source>
        <dbReference type="ARBA" id="ARBA00023160"/>
    </source>
</evidence>
<dbReference type="GO" id="GO:0004768">
    <property type="term" value="F:stearoyl-CoA 9-desaturase activity"/>
    <property type="evidence" value="ECO:0007669"/>
    <property type="project" value="TreeGrafter"/>
</dbReference>
<dbReference type="PANTHER" id="PTHR11351">
    <property type="entry name" value="ACYL-COA DESATURASE"/>
    <property type="match status" value="1"/>
</dbReference>
<keyword evidence="4 11" id="KW-0812">Transmembrane</keyword>
<evidence type="ECO:0000256" key="2">
    <source>
        <dbReference type="ARBA" id="ARBA00009295"/>
    </source>
</evidence>
<proteinExistence type="inferred from homology"/>
<dbReference type="Proteomes" id="UP000440578">
    <property type="component" value="Unassembled WGS sequence"/>
</dbReference>
<keyword evidence="7 11" id="KW-0560">Oxidoreductase</keyword>
<organism evidence="13 14">
    <name type="scientific">Amphibalanus amphitrite</name>
    <name type="common">Striped barnacle</name>
    <name type="synonym">Balanus amphitrite</name>
    <dbReference type="NCBI Taxonomy" id="1232801"/>
    <lineage>
        <taxon>Eukaryota</taxon>
        <taxon>Metazoa</taxon>
        <taxon>Ecdysozoa</taxon>
        <taxon>Arthropoda</taxon>
        <taxon>Crustacea</taxon>
        <taxon>Multicrustacea</taxon>
        <taxon>Cirripedia</taxon>
        <taxon>Thoracica</taxon>
        <taxon>Thoracicalcarea</taxon>
        <taxon>Balanomorpha</taxon>
        <taxon>Balanoidea</taxon>
        <taxon>Balanidae</taxon>
        <taxon>Amphibalaninae</taxon>
        <taxon>Amphibalanus</taxon>
    </lineage>
</organism>
<dbReference type="PANTHER" id="PTHR11351:SF31">
    <property type="entry name" value="DESATURASE 1, ISOFORM A-RELATED"/>
    <property type="match status" value="1"/>
</dbReference>
<dbReference type="CDD" id="cd03505">
    <property type="entry name" value="Delta9-FADS-like"/>
    <property type="match status" value="1"/>
</dbReference>
<evidence type="ECO:0000256" key="6">
    <source>
        <dbReference type="ARBA" id="ARBA00022989"/>
    </source>
</evidence>
<evidence type="ECO:0000313" key="14">
    <source>
        <dbReference type="Proteomes" id="UP000440578"/>
    </source>
</evidence>
<evidence type="ECO:0000256" key="4">
    <source>
        <dbReference type="ARBA" id="ARBA00022692"/>
    </source>
</evidence>
<evidence type="ECO:0000256" key="7">
    <source>
        <dbReference type="ARBA" id="ARBA00023002"/>
    </source>
</evidence>
<gene>
    <name evidence="13" type="primary">ACO11_1</name>
    <name evidence="13" type="ORF">FJT64_019868</name>
</gene>
<evidence type="ECO:0000313" key="13">
    <source>
        <dbReference type="EMBL" id="KAF0308976.1"/>
    </source>
</evidence>
<evidence type="ECO:0000256" key="3">
    <source>
        <dbReference type="ARBA" id="ARBA00022516"/>
    </source>
</evidence>
<accession>A0A6A4WNJ3</accession>
<comment type="subcellular location">
    <subcellularLocation>
        <location evidence="1">Membrane</location>
        <topology evidence="1">Multi-pass membrane protein</topology>
    </subcellularLocation>
</comment>
<keyword evidence="14" id="KW-1185">Reference proteome</keyword>
<dbReference type="OrthoDB" id="10260134at2759"/>
<sequence>MPPNIHAAAEVVDEHTHVPEPVHEPVVISDINANKVLATSVSPVAEAEKPAATSTPVPRILVPRSMLLLTVLHVMAALGWWHVFTDCDRRTFYHAWLWGIASGLGVTAGAHRLWAHRAYSASLPLRVVLMIMFTISGQNDIYEWVRDHRLHHRHSETDADPHNATRGFFFAHCGWLMVRKHPEVRRQGAKVDLSDLLADPVVAFQRSWFVPMVLSWSFIIPSLIPHLAWGESLSIALLISTARLVTSLHCTWLVNSAAHIWGMHPYDDHIHPAENLGVAIAALGEGWHNYHHVFPWDYRAAELPGYGANLTTGFIDLCAHFGWVWGRKRCHVTSSKGAPNAREMAVGSRIQS</sequence>
<comment type="similarity">
    <text evidence="2 11">Belongs to the fatty acid desaturase type 1 family.</text>
</comment>
<keyword evidence="9 12" id="KW-0472">Membrane</keyword>
<dbReference type="AlphaFoldDB" id="A0A6A4WNJ3"/>
<evidence type="ECO:0000256" key="8">
    <source>
        <dbReference type="ARBA" id="ARBA00023098"/>
    </source>
</evidence>
<dbReference type="GO" id="GO:0005789">
    <property type="term" value="C:endoplasmic reticulum membrane"/>
    <property type="evidence" value="ECO:0007669"/>
    <property type="project" value="TreeGrafter"/>
</dbReference>
<evidence type="ECO:0000256" key="11">
    <source>
        <dbReference type="RuleBase" id="RU000581"/>
    </source>
</evidence>
<keyword evidence="3 11" id="KW-0444">Lipid biosynthesis</keyword>
<feature type="transmembrane region" description="Helical" evidence="12">
    <location>
        <begin position="95"/>
        <end position="115"/>
    </location>
</feature>
<dbReference type="InterPro" id="IPR015876">
    <property type="entry name" value="Acyl-CoA_DS"/>
</dbReference>
<comment type="cofactor">
    <cofactor evidence="11">
        <name>Fe(2+)</name>
        <dbReference type="ChEBI" id="CHEBI:29033"/>
    </cofactor>
</comment>
<evidence type="ECO:0000256" key="12">
    <source>
        <dbReference type="SAM" id="Phobius"/>
    </source>
</evidence>
<keyword evidence="8" id="KW-0443">Lipid metabolism</keyword>
<protein>
    <submittedName>
        <fullName evidence="13">Acyl-CoA Delta(11) desaturase</fullName>
    </submittedName>
</protein>
<name>A0A6A4WNJ3_AMPAM</name>
<keyword evidence="5" id="KW-0276">Fatty acid metabolism</keyword>
<dbReference type="GO" id="GO:0005506">
    <property type="term" value="F:iron ion binding"/>
    <property type="evidence" value="ECO:0007669"/>
    <property type="project" value="TreeGrafter"/>
</dbReference>